<evidence type="ECO:0000313" key="2">
    <source>
        <dbReference type="EMBL" id="MED6284617.1"/>
    </source>
</evidence>
<evidence type="ECO:0000256" key="1">
    <source>
        <dbReference type="SAM" id="MobiDB-lite"/>
    </source>
</evidence>
<name>A0ABU7EBY7_9TELE</name>
<keyword evidence="3" id="KW-1185">Reference proteome</keyword>
<evidence type="ECO:0000313" key="3">
    <source>
        <dbReference type="Proteomes" id="UP001352852"/>
    </source>
</evidence>
<accession>A0ABU7EBY7</accession>
<sequence>MTLVYPIYVCTLNTEPFLGGQDLLDRLAPLIDCHQDQLWVQVEVPKPPGASNKPSFVTNQVASLEEPKEPLRPSSEPDMGTSVTQLHPENSSPQSCTCVGGWTGYASALVQETEDNRKLPAWYLETKSK</sequence>
<organism evidence="2 3">
    <name type="scientific">Characodon lateralis</name>
    <dbReference type="NCBI Taxonomy" id="208331"/>
    <lineage>
        <taxon>Eukaryota</taxon>
        <taxon>Metazoa</taxon>
        <taxon>Chordata</taxon>
        <taxon>Craniata</taxon>
        <taxon>Vertebrata</taxon>
        <taxon>Euteleostomi</taxon>
        <taxon>Actinopterygii</taxon>
        <taxon>Neopterygii</taxon>
        <taxon>Teleostei</taxon>
        <taxon>Neoteleostei</taxon>
        <taxon>Acanthomorphata</taxon>
        <taxon>Ovalentaria</taxon>
        <taxon>Atherinomorphae</taxon>
        <taxon>Cyprinodontiformes</taxon>
        <taxon>Goodeidae</taxon>
        <taxon>Characodon</taxon>
    </lineage>
</organism>
<feature type="region of interest" description="Disordered" evidence="1">
    <location>
        <begin position="63"/>
        <end position="93"/>
    </location>
</feature>
<gene>
    <name evidence="2" type="ORF">CHARACLAT_020874</name>
</gene>
<comment type="caution">
    <text evidence="2">The sequence shown here is derived from an EMBL/GenBank/DDBJ whole genome shotgun (WGS) entry which is preliminary data.</text>
</comment>
<reference evidence="2 3" key="1">
    <citation type="submission" date="2021-06" db="EMBL/GenBank/DDBJ databases">
        <authorList>
            <person name="Palmer J.M."/>
        </authorList>
    </citation>
    <scope>NUCLEOTIDE SEQUENCE [LARGE SCALE GENOMIC DNA]</scope>
    <source>
        <strain evidence="2 3">CL_MEX2019</strain>
        <tissue evidence="2">Muscle</tissue>
    </source>
</reference>
<dbReference type="EMBL" id="JAHUTJ010051183">
    <property type="protein sequence ID" value="MED6284617.1"/>
    <property type="molecule type" value="Genomic_DNA"/>
</dbReference>
<protein>
    <submittedName>
        <fullName evidence="2">Uncharacterized protein</fullName>
    </submittedName>
</protein>
<feature type="compositionally biased region" description="Polar residues" evidence="1">
    <location>
        <begin position="81"/>
        <end position="93"/>
    </location>
</feature>
<dbReference type="Proteomes" id="UP001352852">
    <property type="component" value="Unassembled WGS sequence"/>
</dbReference>
<proteinExistence type="predicted"/>